<reference evidence="1 2" key="1">
    <citation type="submission" date="2024-05" db="EMBL/GenBank/DDBJ databases">
        <authorList>
            <person name="Wallberg A."/>
        </authorList>
    </citation>
    <scope>NUCLEOTIDE SEQUENCE [LARGE SCALE GENOMIC DNA]</scope>
</reference>
<keyword evidence="2" id="KW-1185">Reference proteome</keyword>
<gene>
    <name evidence="1" type="ORF">MNOR_LOCUS37931</name>
</gene>
<evidence type="ECO:0000313" key="2">
    <source>
        <dbReference type="Proteomes" id="UP001497623"/>
    </source>
</evidence>
<name>A0AAV2SLY7_MEGNR</name>
<proteinExistence type="predicted"/>
<dbReference type="Proteomes" id="UP001497623">
    <property type="component" value="Unassembled WGS sequence"/>
</dbReference>
<sequence length="113" mass="11817">MPVFVQNVLALAFGSCSRCASNTASLTWSHILSGCPSPTLSLVKRKVSLSAPSFPDGAAKLASKPLVCADSGIVSILSARNGKEAELSQALVFICSSSVELGPLHYQHTLRSE</sequence>
<comment type="caution">
    <text evidence="1">The sequence shown here is derived from an EMBL/GenBank/DDBJ whole genome shotgun (WGS) entry which is preliminary data.</text>
</comment>
<protein>
    <recommendedName>
        <fullName evidence="3">Secreted protein</fullName>
    </recommendedName>
</protein>
<evidence type="ECO:0000313" key="1">
    <source>
        <dbReference type="EMBL" id="CAL4205534.1"/>
    </source>
</evidence>
<evidence type="ECO:0008006" key="3">
    <source>
        <dbReference type="Google" id="ProtNLM"/>
    </source>
</evidence>
<dbReference type="AlphaFoldDB" id="A0AAV2SLY7"/>
<dbReference type="EMBL" id="CAXKWB010081066">
    <property type="protein sequence ID" value="CAL4205534.1"/>
    <property type="molecule type" value="Genomic_DNA"/>
</dbReference>
<organism evidence="1 2">
    <name type="scientific">Meganyctiphanes norvegica</name>
    <name type="common">Northern krill</name>
    <name type="synonym">Thysanopoda norvegica</name>
    <dbReference type="NCBI Taxonomy" id="48144"/>
    <lineage>
        <taxon>Eukaryota</taxon>
        <taxon>Metazoa</taxon>
        <taxon>Ecdysozoa</taxon>
        <taxon>Arthropoda</taxon>
        <taxon>Crustacea</taxon>
        <taxon>Multicrustacea</taxon>
        <taxon>Malacostraca</taxon>
        <taxon>Eumalacostraca</taxon>
        <taxon>Eucarida</taxon>
        <taxon>Euphausiacea</taxon>
        <taxon>Euphausiidae</taxon>
        <taxon>Meganyctiphanes</taxon>
    </lineage>
</organism>
<feature type="non-terminal residue" evidence="1">
    <location>
        <position position="113"/>
    </location>
</feature>
<accession>A0AAV2SLY7</accession>